<name>A0A418SVJ1_9RHOB</name>
<feature type="domain" description="CHAD" evidence="1">
    <location>
        <begin position="201"/>
        <end position="504"/>
    </location>
</feature>
<reference evidence="3" key="1">
    <citation type="submission" date="2018-09" db="EMBL/GenBank/DDBJ databases">
        <title>Acidovorax cavernicola nov. sp. isolated from Gruta de las Maravillas (Aracena, Spain).</title>
        <authorList>
            <person name="Jurado V."/>
            <person name="Gutierrez-Patricio S."/>
            <person name="Gonzalez-Pimentel J.L."/>
            <person name="Miller A.Z."/>
            <person name="Laiz L."/>
            <person name="Saiz-Jimenez C."/>
        </authorList>
    </citation>
    <scope>NUCLEOTIDE SEQUENCE [LARGE SCALE GENOMIC DNA]</scope>
    <source>
        <strain evidence="3">1011MAR3C25</strain>
    </source>
</reference>
<dbReference type="Pfam" id="PF05235">
    <property type="entry name" value="CHAD"/>
    <property type="match status" value="1"/>
</dbReference>
<evidence type="ECO:0000313" key="2">
    <source>
        <dbReference type="EMBL" id="RJE85002.1"/>
    </source>
</evidence>
<dbReference type="PANTHER" id="PTHR39339">
    <property type="entry name" value="SLR1444 PROTEIN"/>
    <property type="match status" value="1"/>
</dbReference>
<dbReference type="PANTHER" id="PTHR39339:SF1">
    <property type="entry name" value="CHAD DOMAIN-CONTAINING PROTEIN"/>
    <property type="match status" value="1"/>
</dbReference>
<protein>
    <submittedName>
        <fullName evidence="2">CHAD domain-containing protein</fullName>
    </submittedName>
</protein>
<dbReference type="AlphaFoldDB" id="A0A418SVJ1"/>
<gene>
    <name evidence="2" type="ORF">D3P04_11945</name>
</gene>
<comment type="caution">
    <text evidence="2">The sequence shown here is derived from an EMBL/GenBank/DDBJ whole genome shotgun (WGS) entry which is preliminary data.</text>
</comment>
<dbReference type="InterPro" id="IPR038186">
    <property type="entry name" value="CHAD_dom_sf"/>
</dbReference>
<dbReference type="InterPro" id="IPR007899">
    <property type="entry name" value="CHAD_dom"/>
</dbReference>
<dbReference type="Gene3D" id="1.40.20.10">
    <property type="entry name" value="CHAD domain"/>
    <property type="match status" value="1"/>
</dbReference>
<evidence type="ECO:0000313" key="3">
    <source>
        <dbReference type="Proteomes" id="UP000284202"/>
    </source>
</evidence>
<dbReference type="PROSITE" id="PS51708">
    <property type="entry name" value="CHAD"/>
    <property type="match status" value="1"/>
</dbReference>
<keyword evidence="3" id="KW-1185">Reference proteome</keyword>
<dbReference type="OrthoDB" id="9777271at2"/>
<dbReference type="EMBL" id="QZCG01000007">
    <property type="protein sequence ID" value="RJE85002.1"/>
    <property type="molecule type" value="Genomic_DNA"/>
</dbReference>
<proteinExistence type="predicted"/>
<dbReference type="Proteomes" id="UP000284202">
    <property type="component" value="Unassembled WGS sequence"/>
</dbReference>
<organism evidence="2 3">
    <name type="scientific">Paracoccus onubensis</name>
    <dbReference type="NCBI Taxonomy" id="1675788"/>
    <lineage>
        <taxon>Bacteria</taxon>
        <taxon>Pseudomonadati</taxon>
        <taxon>Pseudomonadota</taxon>
        <taxon>Alphaproteobacteria</taxon>
        <taxon>Rhodobacterales</taxon>
        <taxon>Paracoccaceae</taxon>
        <taxon>Paracoccus</taxon>
    </lineage>
</organism>
<evidence type="ECO:0000259" key="1">
    <source>
        <dbReference type="PROSITE" id="PS51708"/>
    </source>
</evidence>
<sequence length="505" mass="56695">MTARGETFYMPAACLTKLAERNVQNLTPVLDWTEGNRPFAIRDSFDQRLRTTRRLLLEDGSLMELLSTADGMCSQPATPGASFVAEFAEGPVKAALADLSPLRALLSITSGIARSGRLALVDDEGKTRARAQLRELESSSGNAVILLTPQGLRGYDTALHDLVARIRDCGGTPLAAGNLYRMIEPASTGYVAKPRIEVGREETALDAASDLITGYLPVARANEQGIIADLDTEFLHDYRIALRKIRSVLSLFKDVYDPEQTAELKARFSALMAQTGPLRDLDVYLLGQQSFRDLVPERMHSGLDRMFALLRHRRTVEQATLAAHLRSKGYQKDIKALARMFARRRKLLPGPNASRASYDLACELIWKRYRRIRRIAAELNARTPDEEVHELRIECKKLRYLMEFFGSVFPQDDFANILKPLKKLQDSLGLFNDYAVQQTKLQVFADDLGDDPHKLEIAQNIGALVIVLHQKQVAEREKIIAAFARFNSNKMQRTIRELFHDGKEA</sequence>
<dbReference type="SMART" id="SM00880">
    <property type="entry name" value="CHAD"/>
    <property type="match status" value="1"/>
</dbReference>
<accession>A0A418SVJ1</accession>